<dbReference type="InterPro" id="IPR000639">
    <property type="entry name" value="Epox_hydrolase-like"/>
</dbReference>
<protein>
    <submittedName>
        <fullName evidence="3">Alpha/beta hydrolase</fullName>
    </submittedName>
</protein>
<dbReference type="Gene3D" id="3.40.50.1820">
    <property type="entry name" value="alpha/beta hydrolase"/>
    <property type="match status" value="1"/>
</dbReference>
<dbReference type="InterPro" id="IPR050266">
    <property type="entry name" value="AB_hydrolase_sf"/>
</dbReference>
<dbReference type="EMBL" id="CP009416">
    <property type="protein sequence ID" value="AJD92480.1"/>
    <property type="molecule type" value="Genomic_DNA"/>
</dbReference>
<evidence type="ECO:0000256" key="1">
    <source>
        <dbReference type="ARBA" id="ARBA00022801"/>
    </source>
</evidence>
<dbReference type="AlphaFoldDB" id="A0A0B5AQE9"/>
<evidence type="ECO:0000313" key="3">
    <source>
        <dbReference type="EMBL" id="AJD92480.1"/>
    </source>
</evidence>
<dbReference type="Pfam" id="PF00561">
    <property type="entry name" value="Abhydrolase_1"/>
    <property type="match status" value="1"/>
</dbReference>
<gene>
    <name evidence="3" type="ORF">JMA_31630</name>
</gene>
<sequence length="268" mass="30361">MSHRIEVEKGVSLFVEDIGEGQPVIFIHGWPVNHRMFEYQINEIVNLGYRFIGIDLRGYGQSDKPWSGYDYNRKADDVKAVIDHLGLENATLAGFSMGGPIALRYMARHQQHGVSKLMLLAPAAPRFTKTDDFPYGIEAKEIDGMIESIQKDRPAFLEEFGNMFFHQEPAEAFRHWFGTLGLQASAHGTIHSAEALRDEDGRGDLEHVTVPVLLLHGVNDEICPIDFSEYLQSHLQHAELVKFEESGHGLVFEETEKLNAEILKFLRD</sequence>
<keyword evidence="4" id="KW-1185">Reference proteome</keyword>
<dbReference type="Proteomes" id="UP000031449">
    <property type="component" value="Chromosome"/>
</dbReference>
<accession>A0A0B5AQE9</accession>
<dbReference type="OrthoDB" id="9773293at2"/>
<dbReference type="PRINTS" id="PR00111">
    <property type="entry name" value="ABHYDROLASE"/>
</dbReference>
<dbReference type="SUPFAM" id="SSF53474">
    <property type="entry name" value="alpha/beta-Hydrolases"/>
    <property type="match status" value="1"/>
</dbReference>
<evidence type="ECO:0000259" key="2">
    <source>
        <dbReference type="Pfam" id="PF00561"/>
    </source>
</evidence>
<dbReference type="PANTHER" id="PTHR43798">
    <property type="entry name" value="MONOACYLGLYCEROL LIPASE"/>
    <property type="match status" value="1"/>
</dbReference>
<dbReference type="KEGG" id="jeo:JMA_31630"/>
<dbReference type="PANTHER" id="PTHR43798:SF31">
    <property type="entry name" value="AB HYDROLASE SUPERFAMILY PROTEIN YCLE"/>
    <property type="match status" value="1"/>
</dbReference>
<organism evidence="3 4">
    <name type="scientific">Jeotgalibacillus malaysiensis</name>
    <dbReference type="NCBI Taxonomy" id="1508404"/>
    <lineage>
        <taxon>Bacteria</taxon>
        <taxon>Bacillati</taxon>
        <taxon>Bacillota</taxon>
        <taxon>Bacilli</taxon>
        <taxon>Bacillales</taxon>
        <taxon>Caryophanaceae</taxon>
        <taxon>Jeotgalibacillus</taxon>
    </lineage>
</organism>
<dbReference type="HOGENOM" id="CLU_020336_12_3_9"/>
<dbReference type="PRINTS" id="PR00412">
    <property type="entry name" value="EPOXHYDRLASE"/>
</dbReference>
<proteinExistence type="predicted"/>
<dbReference type="GO" id="GO:0016787">
    <property type="term" value="F:hydrolase activity"/>
    <property type="evidence" value="ECO:0007669"/>
    <property type="project" value="UniProtKB-KW"/>
</dbReference>
<dbReference type="STRING" id="1508404.JMA_31630"/>
<name>A0A0B5AQE9_9BACL</name>
<reference evidence="3 4" key="1">
    <citation type="submission" date="2014-08" db="EMBL/GenBank/DDBJ databases">
        <title>Complete genome of a marine bacteria Jeotgalibacillus malaysiensis.</title>
        <authorList>
            <person name="Yaakop A.S."/>
            <person name="Chan K.-G."/>
            <person name="Goh K.M."/>
        </authorList>
    </citation>
    <scope>NUCLEOTIDE SEQUENCE [LARGE SCALE GENOMIC DNA]</scope>
    <source>
        <strain evidence="3 4">D5</strain>
    </source>
</reference>
<evidence type="ECO:0000313" key="4">
    <source>
        <dbReference type="Proteomes" id="UP000031449"/>
    </source>
</evidence>
<dbReference type="GO" id="GO:0016020">
    <property type="term" value="C:membrane"/>
    <property type="evidence" value="ECO:0007669"/>
    <property type="project" value="TreeGrafter"/>
</dbReference>
<feature type="domain" description="AB hydrolase-1" evidence="2">
    <location>
        <begin position="23"/>
        <end position="254"/>
    </location>
</feature>
<dbReference type="BioCyc" id="JESP1508404:G14D9-12444-MONOMER"/>
<keyword evidence="1 3" id="KW-0378">Hydrolase</keyword>
<dbReference type="InterPro" id="IPR000073">
    <property type="entry name" value="AB_hydrolase_1"/>
</dbReference>
<dbReference type="InterPro" id="IPR029058">
    <property type="entry name" value="AB_hydrolase_fold"/>
</dbReference>